<evidence type="ECO:0000259" key="13">
    <source>
        <dbReference type="Pfam" id="PF02768"/>
    </source>
</evidence>
<comment type="caution">
    <text evidence="14">The sequence shown here is derived from an EMBL/GenBank/DDBJ whole genome shotgun (WGS) entry which is preliminary data.</text>
</comment>
<dbReference type="Gene3D" id="3.70.10.10">
    <property type="match status" value="1"/>
</dbReference>
<evidence type="ECO:0000256" key="10">
    <source>
        <dbReference type="PIRNR" id="PIRNR000804"/>
    </source>
</evidence>
<dbReference type="SMART" id="SM00480">
    <property type="entry name" value="POL3Bc"/>
    <property type="match status" value="1"/>
</dbReference>
<feature type="domain" description="DNA polymerase III beta sliding clamp N-terminal" evidence="11">
    <location>
        <begin position="1"/>
        <end position="123"/>
    </location>
</feature>
<keyword evidence="4 10" id="KW-0963">Cytoplasm</keyword>
<accession>A0A1H2X0C5</accession>
<dbReference type="SUPFAM" id="SSF55979">
    <property type="entry name" value="DNA clamp"/>
    <property type="match status" value="3"/>
</dbReference>
<dbReference type="InterPro" id="IPR001001">
    <property type="entry name" value="DNA_polIII_beta"/>
</dbReference>
<comment type="subunit">
    <text evidence="10">Forms a ring-shaped head-to-tail homodimer around DNA.</text>
</comment>
<organism evidence="14 15">
    <name type="scientific">Acidaminococcus fermentans</name>
    <dbReference type="NCBI Taxonomy" id="905"/>
    <lineage>
        <taxon>Bacteria</taxon>
        <taxon>Bacillati</taxon>
        <taxon>Bacillota</taxon>
        <taxon>Negativicutes</taxon>
        <taxon>Acidaminococcales</taxon>
        <taxon>Acidaminococcaceae</taxon>
        <taxon>Acidaminococcus</taxon>
    </lineage>
</organism>
<evidence type="ECO:0000259" key="11">
    <source>
        <dbReference type="Pfam" id="PF00712"/>
    </source>
</evidence>
<dbReference type="PANTHER" id="PTHR30478:SF0">
    <property type="entry name" value="BETA SLIDING CLAMP"/>
    <property type="match status" value="1"/>
</dbReference>
<evidence type="ECO:0000256" key="8">
    <source>
        <dbReference type="ARBA" id="ARBA00022932"/>
    </source>
</evidence>
<dbReference type="NCBIfam" id="TIGR00663">
    <property type="entry name" value="dnan"/>
    <property type="match status" value="1"/>
</dbReference>
<dbReference type="Pfam" id="PF02768">
    <property type="entry name" value="DNA_pol3_beta_3"/>
    <property type="match status" value="1"/>
</dbReference>
<comment type="similarity">
    <text evidence="2 10">Belongs to the beta sliding clamp family.</text>
</comment>
<dbReference type="GeneID" id="78333749"/>
<keyword evidence="9" id="KW-0238">DNA-binding</keyword>
<dbReference type="GO" id="GO:0006271">
    <property type="term" value="P:DNA strand elongation involved in DNA replication"/>
    <property type="evidence" value="ECO:0007669"/>
    <property type="project" value="TreeGrafter"/>
</dbReference>
<dbReference type="GO" id="GO:0003887">
    <property type="term" value="F:DNA-directed DNA polymerase activity"/>
    <property type="evidence" value="ECO:0007669"/>
    <property type="project" value="UniProtKB-UniRule"/>
</dbReference>
<evidence type="ECO:0000256" key="1">
    <source>
        <dbReference type="ARBA" id="ARBA00004496"/>
    </source>
</evidence>
<evidence type="ECO:0000256" key="6">
    <source>
        <dbReference type="ARBA" id="ARBA00022695"/>
    </source>
</evidence>
<keyword evidence="5 10" id="KW-0808">Transferase</keyword>
<dbReference type="GO" id="GO:0009360">
    <property type="term" value="C:DNA polymerase III complex"/>
    <property type="evidence" value="ECO:0007669"/>
    <property type="project" value="InterPro"/>
</dbReference>
<gene>
    <name evidence="14" type="ORF">SAMN05216495_10777</name>
</gene>
<dbReference type="GO" id="GO:0008408">
    <property type="term" value="F:3'-5' exonuclease activity"/>
    <property type="evidence" value="ECO:0007669"/>
    <property type="project" value="InterPro"/>
</dbReference>
<keyword evidence="7 10" id="KW-0235">DNA replication</keyword>
<dbReference type="GO" id="GO:0005737">
    <property type="term" value="C:cytoplasm"/>
    <property type="evidence" value="ECO:0007669"/>
    <property type="project" value="UniProtKB-SubCell"/>
</dbReference>
<evidence type="ECO:0000313" key="15">
    <source>
        <dbReference type="Proteomes" id="UP000182379"/>
    </source>
</evidence>
<evidence type="ECO:0000259" key="12">
    <source>
        <dbReference type="Pfam" id="PF02767"/>
    </source>
</evidence>
<dbReference type="RefSeq" id="WP_012937405.1">
    <property type="nucleotide sequence ID" value="NZ_CALAKB010000044.1"/>
</dbReference>
<dbReference type="Pfam" id="PF02767">
    <property type="entry name" value="DNA_pol3_beta_2"/>
    <property type="match status" value="1"/>
</dbReference>
<dbReference type="EMBL" id="FNOP01000007">
    <property type="protein sequence ID" value="SDW86251.1"/>
    <property type="molecule type" value="Genomic_DNA"/>
</dbReference>
<dbReference type="CDD" id="cd00140">
    <property type="entry name" value="beta_clamp"/>
    <property type="match status" value="1"/>
</dbReference>
<comment type="function">
    <text evidence="10">Confers DNA tethering and processivity to DNA polymerases and other proteins. Acts as a clamp, forming a ring around DNA (a reaction catalyzed by the clamp-loading complex) which diffuses in an ATP-independent manner freely and bidirectionally along dsDNA. Initially characterized for its ability to contact the catalytic subunit of DNA polymerase III (Pol III), a complex, multichain enzyme responsible for most of the replicative synthesis in bacteria; Pol III exhibits 3'-5' exonuclease proofreading activity. The beta chain is required for initiation of replication as well as for processivity of DNA replication.</text>
</comment>
<evidence type="ECO:0000256" key="5">
    <source>
        <dbReference type="ARBA" id="ARBA00022679"/>
    </source>
</evidence>
<evidence type="ECO:0000256" key="4">
    <source>
        <dbReference type="ARBA" id="ARBA00022490"/>
    </source>
</evidence>
<dbReference type="InterPro" id="IPR022635">
    <property type="entry name" value="DNA_polIII_beta_C"/>
</dbReference>
<protein>
    <recommendedName>
        <fullName evidence="3 10">Beta sliding clamp</fullName>
    </recommendedName>
</protein>
<evidence type="ECO:0000256" key="7">
    <source>
        <dbReference type="ARBA" id="ARBA00022705"/>
    </source>
</evidence>
<proteinExistence type="inferred from homology"/>
<dbReference type="Pfam" id="PF00712">
    <property type="entry name" value="DNA_pol3_beta"/>
    <property type="match status" value="1"/>
</dbReference>
<comment type="subcellular location">
    <subcellularLocation>
        <location evidence="1 10">Cytoplasm</location>
    </subcellularLocation>
</comment>
<keyword evidence="8 10" id="KW-0239">DNA-directed DNA polymerase</keyword>
<evidence type="ECO:0000313" key="14">
    <source>
        <dbReference type="EMBL" id="SDW86251.1"/>
    </source>
</evidence>
<dbReference type="Gene3D" id="3.10.150.10">
    <property type="entry name" value="DNA Polymerase III, subunit A, domain 2"/>
    <property type="match status" value="1"/>
</dbReference>
<dbReference type="Proteomes" id="UP000182379">
    <property type="component" value="Unassembled WGS sequence"/>
</dbReference>
<dbReference type="GO" id="GO:0003677">
    <property type="term" value="F:DNA binding"/>
    <property type="evidence" value="ECO:0007669"/>
    <property type="project" value="UniProtKB-UniRule"/>
</dbReference>
<evidence type="ECO:0000256" key="2">
    <source>
        <dbReference type="ARBA" id="ARBA00010752"/>
    </source>
</evidence>
<keyword evidence="6 10" id="KW-0548">Nucleotidyltransferase</keyword>
<sequence length="375" mass="41426">MQFSCESKELAQSVNIVKRAISSSNNAPIFSGIHAILQGNTLQLIAMDNTYMMNKKLDVNGEEDGELLIPAKAIGDLLARFDPDEVLTVQQLPGEKEMTLKAAKARGQYHIPLMDPEEYPAMPLLQGDRTLQLPEEIMGKLISTTVYACSTDASRPLYTGVYLEKSGQHLTAVGTNTHRLAIKEVELPEGDDSEFSMLIPARLLKEIGSNLNGELPEPVVLTLKERQIMAQVGSLTIISSLIEGKFPDYKRPIPPSFSNRTVFNRVDMEKAIQRVSLFSQSDYNIVRLAIDADGITLSSAVSDMGQGKEIIACQTVGDNLPLNIAFNSRYMTDFFKNCGTDRVSLETNQSLSPARLMPEGDESYTYILTPVRVIF</sequence>
<feature type="domain" description="DNA polymerase III beta sliding clamp C-terminal" evidence="13">
    <location>
        <begin position="251"/>
        <end position="372"/>
    </location>
</feature>
<name>A0A1H2X0C5_ACIFE</name>
<evidence type="ECO:0000256" key="3">
    <source>
        <dbReference type="ARBA" id="ARBA00021035"/>
    </source>
</evidence>
<dbReference type="AlphaFoldDB" id="A0A1H2X0C5"/>
<dbReference type="InterPro" id="IPR046938">
    <property type="entry name" value="DNA_clamp_sf"/>
</dbReference>
<reference evidence="14 15" key="1">
    <citation type="submission" date="2016-10" db="EMBL/GenBank/DDBJ databases">
        <authorList>
            <person name="Varghese N."/>
            <person name="Submissions S."/>
        </authorList>
    </citation>
    <scope>NUCLEOTIDE SEQUENCE [LARGE SCALE GENOMIC DNA]</scope>
    <source>
        <strain evidence="14 15">WCC6</strain>
    </source>
</reference>
<evidence type="ECO:0000256" key="9">
    <source>
        <dbReference type="ARBA" id="ARBA00023125"/>
    </source>
</evidence>
<dbReference type="InterPro" id="IPR022634">
    <property type="entry name" value="DNA_polIII_beta_N"/>
</dbReference>
<dbReference type="OMA" id="YLIMPVR"/>
<dbReference type="InterPro" id="IPR022637">
    <property type="entry name" value="DNA_polIII_beta_cen"/>
</dbReference>
<feature type="domain" description="DNA polymerase III beta sliding clamp central" evidence="12">
    <location>
        <begin position="132"/>
        <end position="248"/>
    </location>
</feature>
<dbReference type="PANTHER" id="PTHR30478">
    <property type="entry name" value="DNA POLYMERASE III SUBUNIT BETA"/>
    <property type="match status" value="1"/>
</dbReference>
<dbReference type="PIRSF" id="PIRSF000804">
    <property type="entry name" value="DNA_pol_III_b"/>
    <property type="match status" value="1"/>
</dbReference>